<reference evidence="7" key="1">
    <citation type="journal article" date="2019" name="Int. J. Syst. Evol. Microbiol.">
        <title>The Global Catalogue of Microorganisms (GCM) 10K type strain sequencing project: providing services to taxonomists for standard genome sequencing and annotation.</title>
        <authorList>
            <consortium name="The Broad Institute Genomics Platform"/>
            <consortium name="The Broad Institute Genome Sequencing Center for Infectious Disease"/>
            <person name="Wu L."/>
            <person name="Ma J."/>
        </authorList>
    </citation>
    <scope>NUCLEOTIDE SEQUENCE [LARGE SCALE GENOMIC DNA]</scope>
    <source>
        <strain evidence="7">CCM 8702</strain>
    </source>
</reference>
<evidence type="ECO:0000256" key="3">
    <source>
        <dbReference type="ARBA" id="ARBA00022630"/>
    </source>
</evidence>
<comment type="function">
    <text evidence="1">Nitronate monooxygenase that uses molecular oxygen to catalyze the oxidative denitrification of alkyl nitronates. Acts on propionate 3-nitronate (P3N), the presumed physiological substrate. Probably functions in the detoxification of P3N, a metabolic poison produced by plants and fungi as a defense mechanism.</text>
</comment>
<sequence>MNRITEILGIRYPIIQAPMSWVTSAELVAAVSNAGGMGTLGPNAGQQSAPKDLSEHALRLKQEIVKTRQLTDQPFGLNYFTGPEGSETSPFSEHTLQVALEEKVDILVVVGAVNTAEIRKLKSLGFTVVFRELHPTFSGAQAAEQAGADIIVATGFDEGGSTPEIPLGTMTVVPMIVDAVKIPVMATGGIADKRGVNAAFALGAEGVYLGTRFIASDESPAHSQAKQDILRHGAEDLILVRTGRGGFWRATPHELAQTAKALSDTEINTSFAQLGNLKTAMLDGQLEEGINTVSSGIQFIDAIKPCRAIITELLEDWIKKNGSTANSDRSFVPAAQ</sequence>
<keyword evidence="3" id="KW-0285">Flavoprotein</keyword>
<accession>A0ABQ1ZKF8</accession>
<proteinExistence type="predicted"/>
<dbReference type="PANTHER" id="PTHR32332">
    <property type="entry name" value="2-NITROPROPANE DIOXYGENASE"/>
    <property type="match status" value="1"/>
</dbReference>
<evidence type="ECO:0000256" key="2">
    <source>
        <dbReference type="ARBA" id="ARBA00013457"/>
    </source>
</evidence>
<dbReference type="Pfam" id="PF03060">
    <property type="entry name" value="NMO"/>
    <property type="match status" value="1"/>
</dbReference>
<dbReference type="EMBL" id="BMDD01000001">
    <property type="protein sequence ID" value="GGH67796.1"/>
    <property type="molecule type" value="Genomic_DNA"/>
</dbReference>
<evidence type="ECO:0000256" key="1">
    <source>
        <dbReference type="ARBA" id="ARBA00003535"/>
    </source>
</evidence>
<dbReference type="InterPro" id="IPR004136">
    <property type="entry name" value="NMO"/>
</dbReference>
<dbReference type="PANTHER" id="PTHR32332:SF20">
    <property type="entry name" value="2-NITROPROPANE DIOXYGENASE-LIKE PROTEIN"/>
    <property type="match status" value="1"/>
</dbReference>
<dbReference type="CDD" id="cd04730">
    <property type="entry name" value="NPD_like"/>
    <property type="match status" value="1"/>
</dbReference>
<keyword evidence="5" id="KW-0560">Oxidoreductase</keyword>
<organism evidence="6 7">
    <name type="scientific">Saccharibacillus endophyticus</name>
    <dbReference type="NCBI Taxonomy" id="2060666"/>
    <lineage>
        <taxon>Bacteria</taxon>
        <taxon>Bacillati</taxon>
        <taxon>Bacillota</taxon>
        <taxon>Bacilli</taxon>
        <taxon>Bacillales</taxon>
        <taxon>Paenibacillaceae</taxon>
        <taxon>Saccharibacillus</taxon>
    </lineage>
</organism>
<keyword evidence="4" id="KW-0288">FMN</keyword>
<dbReference type="RefSeq" id="WP_172237592.1">
    <property type="nucleotide sequence ID" value="NZ_BMDD01000001.1"/>
</dbReference>
<dbReference type="SUPFAM" id="SSF51412">
    <property type="entry name" value="Inosine monophosphate dehydrogenase (IMPDH)"/>
    <property type="match status" value="1"/>
</dbReference>
<keyword evidence="7" id="KW-1185">Reference proteome</keyword>
<evidence type="ECO:0000256" key="5">
    <source>
        <dbReference type="ARBA" id="ARBA00023002"/>
    </source>
</evidence>
<evidence type="ECO:0000256" key="4">
    <source>
        <dbReference type="ARBA" id="ARBA00022643"/>
    </source>
</evidence>
<comment type="caution">
    <text evidence="6">The sequence shown here is derived from an EMBL/GenBank/DDBJ whole genome shotgun (WGS) entry which is preliminary data.</text>
</comment>
<protein>
    <recommendedName>
        <fullName evidence="2">Probable nitronate monooxygenase</fullName>
    </recommendedName>
</protein>
<gene>
    <name evidence="6" type="ORF">GCM10007362_01160</name>
</gene>
<dbReference type="Proteomes" id="UP000605427">
    <property type="component" value="Unassembled WGS sequence"/>
</dbReference>
<name>A0ABQ1ZKF8_9BACL</name>
<evidence type="ECO:0000313" key="6">
    <source>
        <dbReference type="EMBL" id="GGH67796.1"/>
    </source>
</evidence>
<evidence type="ECO:0000313" key="7">
    <source>
        <dbReference type="Proteomes" id="UP000605427"/>
    </source>
</evidence>
<dbReference type="Gene3D" id="3.20.20.70">
    <property type="entry name" value="Aldolase class I"/>
    <property type="match status" value="1"/>
</dbReference>
<dbReference type="InterPro" id="IPR013785">
    <property type="entry name" value="Aldolase_TIM"/>
</dbReference>